<organism evidence="1 2">
    <name type="scientific">Pleurotus ostreatus</name>
    <name type="common">Oyster mushroom</name>
    <name type="synonym">White-rot fungus</name>
    <dbReference type="NCBI Taxonomy" id="5322"/>
    <lineage>
        <taxon>Eukaryota</taxon>
        <taxon>Fungi</taxon>
        <taxon>Dikarya</taxon>
        <taxon>Basidiomycota</taxon>
        <taxon>Agaricomycotina</taxon>
        <taxon>Agaricomycetes</taxon>
        <taxon>Agaricomycetidae</taxon>
        <taxon>Agaricales</taxon>
        <taxon>Pleurotineae</taxon>
        <taxon>Pleurotaceae</taxon>
        <taxon>Pleurotus</taxon>
    </lineage>
</organism>
<sequence length="448" mass="49054">MDLCDKTKLLQDCLGAFKDNMKGFNVVEDIIRKGLKGEVFGPETIGHQICLHLKKINREAKLLQAALDGKATHQEKRHLIYDLGIRGRAPLSVADYISRYDAGDTSVRIVWRTRDATPCIKVRTWMSDIRGMEGTGEAVVDEEMGFYTVAPAENVIFLSGTRECPKLELVVFHGIGEGSELTADLYKWLNAVIDYACWARRDVRPYHEGNLTQIGMNLGPRHARVLGWAKSFVKNLSNKDMKIHDTDAIGAVSIFWSILSAYAPTEVTDAMVKYVEEEELPHLATQNVGPGTGFRLCLGDKDYMFPTCSRAPPEAYISCGYSAPVHRDASYCPWAASWIVNRNVDNVDDSADKSAGSSFVDVGLRVAVRAASASLVIWNPNNAHGTTRSYGAENSGIAITFSSKVCDVYRTLTSMGKVPFLSGTCYGGDEILGLVESGSGAGATETDE</sequence>
<keyword evidence="2" id="KW-1185">Reference proteome</keyword>
<name>A0A8H7DRA6_PLEOS</name>
<dbReference type="GeneID" id="59379957"/>
<dbReference type="VEuPathDB" id="FungiDB:PC9H_010139"/>
<protein>
    <submittedName>
        <fullName evidence="1">Uncharacterized protein</fullName>
    </submittedName>
</protein>
<dbReference type="EMBL" id="JACETU010000007">
    <property type="protein sequence ID" value="KAF7424828.1"/>
    <property type="molecule type" value="Genomic_DNA"/>
</dbReference>
<dbReference type="RefSeq" id="XP_036629022.1">
    <property type="nucleotide sequence ID" value="XM_036779633.1"/>
</dbReference>
<dbReference type="Proteomes" id="UP000623687">
    <property type="component" value="Unassembled WGS sequence"/>
</dbReference>
<dbReference type="AlphaFoldDB" id="A0A8H7DRA6"/>
<evidence type="ECO:0000313" key="1">
    <source>
        <dbReference type="EMBL" id="KAF7424828.1"/>
    </source>
</evidence>
<comment type="caution">
    <text evidence="1">The sequence shown here is derived from an EMBL/GenBank/DDBJ whole genome shotgun (WGS) entry which is preliminary data.</text>
</comment>
<evidence type="ECO:0000313" key="2">
    <source>
        <dbReference type="Proteomes" id="UP000623687"/>
    </source>
</evidence>
<reference evidence="1" key="1">
    <citation type="submission" date="2019-07" db="EMBL/GenBank/DDBJ databases">
        <authorList>
            <person name="Palmer J.M."/>
        </authorList>
    </citation>
    <scope>NUCLEOTIDE SEQUENCE</scope>
    <source>
        <strain evidence="1">PC9</strain>
    </source>
</reference>
<accession>A0A8H7DRA6</accession>
<proteinExistence type="predicted"/>
<dbReference type="OrthoDB" id="2684108at2759"/>
<gene>
    <name evidence="1" type="ORF">PC9H_010139</name>
</gene>